<proteinExistence type="predicted"/>
<evidence type="ECO:0000259" key="2">
    <source>
        <dbReference type="Pfam" id="PF12867"/>
    </source>
</evidence>
<dbReference type="SUPFAM" id="SSF109854">
    <property type="entry name" value="DinB/YfiT-like putative metalloenzymes"/>
    <property type="match status" value="1"/>
</dbReference>
<sequence>MGRVREVTTAEPFVAADADTKDWTWVLERACAACGVDAGSVPLTAVPRLLDEAAAAWTAVLGSGGSGGNGSDGDERLRRRPRPGVWSTTEYAAHVRDVHRVFDERLALVLGTTGEDVATFANWDQDAAAAVGRYDLDEPRQVAHDLAAASARVADRYAAVRPEDAGRRGIRSNGSAFTVTTLAQYHLHDVLHHLHDVGAPVPATALPTTDGSTA</sequence>
<name>A0A6P0HEP8_9ACTN</name>
<feature type="domain" description="DinB-like" evidence="2">
    <location>
        <begin position="74"/>
        <end position="195"/>
    </location>
</feature>
<dbReference type="InterPro" id="IPR024775">
    <property type="entry name" value="DinB-like"/>
</dbReference>
<dbReference type="Pfam" id="PF12867">
    <property type="entry name" value="DinB_2"/>
    <property type="match status" value="1"/>
</dbReference>
<protein>
    <submittedName>
        <fullName evidence="3">DinB family protein</fullName>
    </submittedName>
</protein>
<dbReference type="AlphaFoldDB" id="A0A6P0HEP8"/>
<comment type="caution">
    <text evidence="3">The sequence shown here is derived from an EMBL/GenBank/DDBJ whole genome shotgun (WGS) entry which is preliminary data.</text>
</comment>
<keyword evidence="4" id="KW-1185">Reference proteome</keyword>
<reference evidence="3 4" key="1">
    <citation type="journal article" date="2014" name="Int. J. Syst. Evol. Microbiol.">
        <title>Nocardioides zeae sp. nov., isolated from the stem of Zea mays.</title>
        <authorList>
            <person name="Glaeser S.P."/>
            <person name="McInroy J.A."/>
            <person name="Busse H.J."/>
            <person name="Kampfer P."/>
        </authorList>
    </citation>
    <scope>NUCLEOTIDE SEQUENCE [LARGE SCALE GENOMIC DNA]</scope>
    <source>
        <strain evidence="3 4">JCM 30728</strain>
    </source>
</reference>
<dbReference type="InterPro" id="IPR034660">
    <property type="entry name" value="DinB/YfiT-like"/>
</dbReference>
<evidence type="ECO:0000256" key="1">
    <source>
        <dbReference type="SAM" id="MobiDB-lite"/>
    </source>
</evidence>
<organism evidence="3 4">
    <name type="scientific">Nocardioides zeae</name>
    <dbReference type="NCBI Taxonomy" id="1457234"/>
    <lineage>
        <taxon>Bacteria</taxon>
        <taxon>Bacillati</taxon>
        <taxon>Actinomycetota</taxon>
        <taxon>Actinomycetes</taxon>
        <taxon>Propionibacteriales</taxon>
        <taxon>Nocardioidaceae</taxon>
        <taxon>Nocardioides</taxon>
    </lineage>
</organism>
<feature type="compositionally biased region" description="Gly residues" evidence="1">
    <location>
        <begin position="62"/>
        <end position="71"/>
    </location>
</feature>
<dbReference type="Proteomes" id="UP000468687">
    <property type="component" value="Unassembled WGS sequence"/>
</dbReference>
<dbReference type="Gene3D" id="1.20.120.450">
    <property type="entry name" value="dinb family like domain"/>
    <property type="match status" value="1"/>
</dbReference>
<evidence type="ECO:0000313" key="4">
    <source>
        <dbReference type="Proteomes" id="UP000468687"/>
    </source>
</evidence>
<evidence type="ECO:0000313" key="3">
    <source>
        <dbReference type="EMBL" id="NEN77212.1"/>
    </source>
</evidence>
<accession>A0A6P0HEP8</accession>
<gene>
    <name evidence="3" type="ORF">G3T38_02855</name>
</gene>
<dbReference type="EMBL" id="JAAGXA010000001">
    <property type="protein sequence ID" value="NEN77212.1"/>
    <property type="molecule type" value="Genomic_DNA"/>
</dbReference>
<feature type="region of interest" description="Disordered" evidence="1">
    <location>
        <begin position="61"/>
        <end position="82"/>
    </location>
</feature>